<dbReference type="CDD" id="cd00082">
    <property type="entry name" value="HisKA"/>
    <property type="match status" value="1"/>
</dbReference>
<evidence type="ECO:0000259" key="13">
    <source>
        <dbReference type="PROSITE" id="PS50885"/>
    </source>
</evidence>
<keyword evidence="15" id="KW-1185">Reference proteome</keyword>
<evidence type="ECO:0000256" key="9">
    <source>
        <dbReference type="ARBA" id="ARBA00023012"/>
    </source>
</evidence>
<protein>
    <recommendedName>
        <fullName evidence="3">histidine kinase</fullName>
        <ecNumber evidence="3">2.7.13.3</ecNumber>
    </recommendedName>
</protein>
<keyword evidence="8" id="KW-0067">ATP-binding</keyword>
<dbReference type="SUPFAM" id="SSF158472">
    <property type="entry name" value="HAMP domain-like"/>
    <property type="match status" value="1"/>
</dbReference>
<dbReference type="InterPro" id="IPR036890">
    <property type="entry name" value="HATPase_C_sf"/>
</dbReference>
<evidence type="ECO:0000256" key="7">
    <source>
        <dbReference type="ARBA" id="ARBA00022777"/>
    </source>
</evidence>
<keyword evidence="11" id="KW-0472">Membrane</keyword>
<dbReference type="Gene3D" id="1.10.287.130">
    <property type="match status" value="1"/>
</dbReference>
<evidence type="ECO:0000256" key="6">
    <source>
        <dbReference type="ARBA" id="ARBA00022741"/>
    </source>
</evidence>
<dbReference type="RefSeq" id="WP_180570645.1">
    <property type="nucleotide sequence ID" value="NZ_JACCKB010000046.1"/>
</dbReference>
<dbReference type="EMBL" id="JACCKB010000046">
    <property type="protein sequence ID" value="NYZ68644.1"/>
    <property type="molecule type" value="Genomic_DNA"/>
</dbReference>
<reference evidence="14 15" key="1">
    <citation type="submission" date="2020-07" db="EMBL/GenBank/DDBJ databases">
        <title>Endozoicomonas sp. nov., isolated from sediment.</title>
        <authorList>
            <person name="Gu T."/>
        </authorList>
    </citation>
    <scope>NUCLEOTIDE SEQUENCE [LARGE SCALE GENOMIC DNA]</scope>
    <source>
        <strain evidence="14 15">SM1973</strain>
    </source>
</reference>
<dbReference type="Gene3D" id="6.10.340.10">
    <property type="match status" value="1"/>
</dbReference>
<keyword evidence="6" id="KW-0547">Nucleotide-binding</keyword>
<keyword evidence="11" id="KW-0812">Transmembrane</keyword>
<evidence type="ECO:0000256" key="5">
    <source>
        <dbReference type="ARBA" id="ARBA00022679"/>
    </source>
</evidence>
<dbReference type="CDD" id="cd06225">
    <property type="entry name" value="HAMP"/>
    <property type="match status" value="1"/>
</dbReference>
<evidence type="ECO:0000313" key="15">
    <source>
        <dbReference type="Proteomes" id="UP000569732"/>
    </source>
</evidence>
<name>A0A853IF25_9GAMM</name>
<dbReference type="InterPro" id="IPR003594">
    <property type="entry name" value="HATPase_dom"/>
</dbReference>
<feature type="transmembrane region" description="Helical" evidence="11">
    <location>
        <begin position="154"/>
        <end position="180"/>
    </location>
</feature>
<keyword evidence="7" id="KW-0418">Kinase</keyword>
<comment type="catalytic activity">
    <reaction evidence="1">
        <text>ATP + protein L-histidine = ADP + protein N-phospho-L-histidine.</text>
        <dbReference type="EC" id="2.7.13.3"/>
    </reaction>
</comment>
<evidence type="ECO:0000256" key="2">
    <source>
        <dbReference type="ARBA" id="ARBA00004370"/>
    </source>
</evidence>
<dbReference type="PROSITE" id="PS50109">
    <property type="entry name" value="HIS_KIN"/>
    <property type="match status" value="1"/>
</dbReference>
<keyword evidence="10" id="KW-0175">Coiled coil</keyword>
<comment type="subcellular location">
    <subcellularLocation>
        <location evidence="2">Membrane</location>
    </subcellularLocation>
</comment>
<dbReference type="SUPFAM" id="SSF55874">
    <property type="entry name" value="ATPase domain of HSP90 chaperone/DNA topoisomerase II/histidine kinase"/>
    <property type="match status" value="1"/>
</dbReference>
<dbReference type="InterPro" id="IPR036097">
    <property type="entry name" value="HisK_dim/P_sf"/>
</dbReference>
<dbReference type="InterPro" id="IPR004358">
    <property type="entry name" value="Sig_transdc_His_kin-like_C"/>
</dbReference>
<dbReference type="GO" id="GO:0006355">
    <property type="term" value="P:regulation of DNA-templated transcription"/>
    <property type="evidence" value="ECO:0007669"/>
    <property type="project" value="InterPro"/>
</dbReference>
<dbReference type="InterPro" id="IPR003661">
    <property type="entry name" value="HisK_dim/P_dom"/>
</dbReference>
<dbReference type="Gene3D" id="3.30.450.20">
    <property type="entry name" value="PAS domain"/>
    <property type="match status" value="1"/>
</dbReference>
<evidence type="ECO:0000256" key="10">
    <source>
        <dbReference type="SAM" id="Coils"/>
    </source>
</evidence>
<dbReference type="SUPFAM" id="SSF47384">
    <property type="entry name" value="Homodimeric domain of signal transducing histidine kinase"/>
    <property type="match status" value="1"/>
</dbReference>
<dbReference type="Proteomes" id="UP000569732">
    <property type="component" value="Unassembled WGS sequence"/>
</dbReference>
<keyword evidence="5" id="KW-0808">Transferase</keyword>
<dbReference type="SUPFAM" id="SSF55785">
    <property type="entry name" value="PYP-like sensor domain (PAS domain)"/>
    <property type="match status" value="1"/>
</dbReference>
<evidence type="ECO:0000256" key="8">
    <source>
        <dbReference type="ARBA" id="ARBA00022840"/>
    </source>
</evidence>
<dbReference type="Gene3D" id="3.30.565.10">
    <property type="entry name" value="Histidine kinase-like ATPase, C-terminal domain"/>
    <property type="match status" value="1"/>
</dbReference>
<organism evidence="14 15">
    <name type="scientific">Spartinivicinus marinus</name>
    <dbReference type="NCBI Taxonomy" id="2994442"/>
    <lineage>
        <taxon>Bacteria</taxon>
        <taxon>Pseudomonadati</taxon>
        <taxon>Pseudomonadota</taxon>
        <taxon>Gammaproteobacteria</taxon>
        <taxon>Oceanospirillales</taxon>
        <taxon>Zooshikellaceae</taxon>
        <taxon>Spartinivicinus</taxon>
    </lineage>
</organism>
<evidence type="ECO:0000256" key="4">
    <source>
        <dbReference type="ARBA" id="ARBA00022553"/>
    </source>
</evidence>
<dbReference type="EC" id="2.7.13.3" evidence="3"/>
<dbReference type="PRINTS" id="PR00344">
    <property type="entry name" value="BCTRLSENSOR"/>
</dbReference>
<dbReference type="InterPro" id="IPR035965">
    <property type="entry name" value="PAS-like_dom_sf"/>
</dbReference>
<evidence type="ECO:0000256" key="3">
    <source>
        <dbReference type="ARBA" id="ARBA00012438"/>
    </source>
</evidence>
<feature type="domain" description="HAMP" evidence="13">
    <location>
        <begin position="182"/>
        <end position="235"/>
    </location>
</feature>
<dbReference type="Pfam" id="PF00672">
    <property type="entry name" value="HAMP"/>
    <property type="match status" value="1"/>
</dbReference>
<dbReference type="Pfam" id="PF00512">
    <property type="entry name" value="HisKA"/>
    <property type="match status" value="1"/>
</dbReference>
<feature type="coiled-coil region" evidence="10">
    <location>
        <begin position="227"/>
        <end position="257"/>
    </location>
</feature>
<feature type="transmembrane region" description="Helical" evidence="11">
    <location>
        <begin position="20"/>
        <end position="45"/>
    </location>
</feature>
<dbReference type="PANTHER" id="PTHR43065">
    <property type="entry name" value="SENSOR HISTIDINE KINASE"/>
    <property type="match status" value="1"/>
</dbReference>
<dbReference type="Pfam" id="PF00989">
    <property type="entry name" value="PAS"/>
    <property type="match status" value="1"/>
</dbReference>
<proteinExistence type="predicted"/>
<sequence>MTQSSISGYLSSLPISRKLLLLLLSVIISIAFVASITLVLTTYLISKDYIVPHNVTTTSKLLTNPLLISQIQREPELARHLLQHLSQFDYIESISFYDQQDKLLLSFPDEQHQSQTSITSLTLEPSSYVEKIQLDDGQQLTLEIKANHSLPEMLFLAMKVAILIIMIFAVLIMLFVTGVIRQVITKPVLHLIKLAHTVSIEENYSVRATKFHNDELGILATAFNTMLNRIEARDQLLRKARDEAEQASMKAQSMALETQRTNKKLELEVQVRTHIEQKLTALQKYLNNIINSMPSALIAINTNKQIQQWNEEAAALFNIKGNQALQRPIQELSTILAEHEPEIDKALSHQTVETVERVPLTHHNEENYFDLVIYPLCGEEHQGAVIRLDNITQRIQLEDTMVQTEKMLSVGGLAAGMAHEINNPLGGIVQGVQNILRRISPTLAKNKEEAEKLQLDIHQLYIYMEQRGITRFLSNIKDAGTRASKIVQNMLQFSRRSSRTLSPTDLSELINRTIEIAHSDLDIKHGLELERIHIITNLDDTLTSVPCIANELEQVLLNLIKNAAQAINQREEPKWNGKIIITSKQTTTQAIIKVEDNGIGMDNTTRKRIFEPFFTTKEVGIGTGLGLSVSYFIITNNHKGQLHVKSAAGIGTEFIISLPLKVELTPPIPKQAKTIETALRD</sequence>
<dbReference type="Pfam" id="PF02518">
    <property type="entry name" value="HATPase_c"/>
    <property type="match status" value="1"/>
</dbReference>
<dbReference type="SMART" id="SM00388">
    <property type="entry name" value="HisKA"/>
    <property type="match status" value="1"/>
</dbReference>
<dbReference type="GO" id="GO:0005524">
    <property type="term" value="F:ATP binding"/>
    <property type="evidence" value="ECO:0007669"/>
    <property type="project" value="UniProtKB-KW"/>
</dbReference>
<keyword evidence="4" id="KW-0597">Phosphoprotein</keyword>
<dbReference type="InterPro" id="IPR005467">
    <property type="entry name" value="His_kinase_dom"/>
</dbReference>
<dbReference type="PANTHER" id="PTHR43065:SF42">
    <property type="entry name" value="TWO-COMPONENT SENSOR PPRA"/>
    <property type="match status" value="1"/>
</dbReference>
<evidence type="ECO:0000256" key="1">
    <source>
        <dbReference type="ARBA" id="ARBA00000085"/>
    </source>
</evidence>
<dbReference type="InterPro" id="IPR003660">
    <property type="entry name" value="HAMP_dom"/>
</dbReference>
<keyword evidence="11" id="KW-1133">Transmembrane helix</keyword>
<evidence type="ECO:0000313" key="14">
    <source>
        <dbReference type="EMBL" id="NYZ68644.1"/>
    </source>
</evidence>
<dbReference type="AlphaFoldDB" id="A0A853IF25"/>
<feature type="domain" description="Histidine kinase" evidence="12">
    <location>
        <begin position="416"/>
        <end position="662"/>
    </location>
</feature>
<gene>
    <name evidence="14" type="ORF">H0A36_21745</name>
</gene>
<evidence type="ECO:0000259" key="12">
    <source>
        <dbReference type="PROSITE" id="PS50109"/>
    </source>
</evidence>
<comment type="caution">
    <text evidence="14">The sequence shown here is derived from an EMBL/GenBank/DDBJ whole genome shotgun (WGS) entry which is preliminary data.</text>
</comment>
<dbReference type="GO" id="GO:0000155">
    <property type="term" value="F:phosphorelay sensor kinase activity"/>
    <property type="evidence" value="ECO:0007669"/>
    <property type="project" value="InterPro"/>
</dbReference>
<dbReference type="InterPro" id="IPR013767">
    <property type="entry name" value="PAS_fold"/>
</dbReference>
<dbReference type="PROSITE" id="PS50885">
    <property type="entry name" value="HAMP"/>
    <property type="match status" value="1"/>
</dbReference>
<dbReference type="SMART" id="SM00304">
    <property type="entry name" value="HAMP"/>
    <property type="match status" value="1"/>
</dbReference>
<evidence type="ECO:0000256" key="11">
    <source>
        <dbReference type="SAM" id="Phobius"/>
    </source>
</evidence>
<accession>A0A853IF25</accession>
<dbReference type="GO" id="GO:0016020">
    <property type="term" value="C:membrane"/>
    <property type="evidence" value="ECO:0007669"/>
    <property type="project" value="UniProtKB-SubCell"/>
</dbReference>
<dbReference type="SMART" id="SM00387">
    <property type="entry name" value="HATPase_c"/>
    <property type="match status" value="1"/>
</dbReference>
<keyword evidence="9" id="KW-0902">Two-component regulatory system</keyword>